<feature type="transmembrane region" description="Helical" evidence="2">
    <location>
        <begin position="466"/>
        <end position="487"/>
    </location>
</feature>
<name>A0A6L3WAF6_9ACTN</name>
<accession>A0A6L3WAF6</accession>
<comment type="caution">
    <text evidence="4">The sequence shown here is derived from an EMBL/GenBank/DDBJ whole genome shotgun (WGS) entry which is preliminary data.</text>
</comment>
<evidence type="ECO:0000256" key="1">
    <source>
        <dbReference type="SAM" id="MobiDB-lite"/>
    </source>
</evidence>
<feature type="transmembrane region" description="Helical" evidence="2">
    <location>
        <begin position="938"/>
        <end position="957"/>
    </location>
</feature>
<dbReference type="EMBL" id="WBMR01000002">
    <property type="protein sequence ID" value="KAB2390025.1"/>
    <property type="molecule type" value="Genomic_DNA"/>
</dbReference>
<dbReference type="Gene3D" id="3.40.50.300">
    <property type="entry name" value="P-loop containing nucleotide triphosphate hydrolases"/>
    <property type="match status" value="1"/>
</dbReference>
<dbReference type="Proteomes" id="UP000483004">
    <property type="component" value="Unassembled WGS sequence"/>
</dbReference>
<feature type="transmembrane region" description="Helical" evidence="2">
    <location>
        <begin position="392"/>
        <end position="417"/>
    </location>
</feature>
<keyword evidence="2" id="KW-0472">Membrane</keyword>
<keyword evidence="2" id="KW-1133">Transmembrane helix</keyword>
<feature type="transmembrane region" description="Helical" evidence="2">
    <location>
        <begin position="743"/>
        <end position="761"/>
    </location>
</feature>
<feature type="transmembrane region" description="Helical" evidence="2">
    <location>
        <begin position="712"/>
        <end position="737"/>
    </location>
</feature>
<organism evidence="4 5">
    <name type="scientific">Actinomadura montaniterrae</name>
    <dbReference type="NCBI Taxonomy" id="1803903"/>
    <lineage>
        <taxon>Bacteria</taxon>
        <taxon>Bacillati</taxon>
        <taxon>Actinomycetota</taxon>
        <taxon>Actinomycetes</taxon>
        <taxon>Streptosporangiales</taxon>
        <taxon>Thermomonosporaceae</taxon>
        <taxon>Actinomadura</taxon>
    </lineage>
</organism>
<keyword evidence="2" id="KW-0812">Transmembrane</keyword>
<proteinExistence type="predicted"/>
<feature type="transmembrane region" description="Helical" evidence="2">
    <location>
        <begin position="423"/>
        <end position="445"/>
    </location>
</feature>
<evidence type="ECO:0000256" key="2">
    <source>
        <dbReference type="SAM" id="Phobius"/>
    </source>
</evidence>
<evidence type="ECO:0000313" key="4">
    <source>
        <dbReference type="EMBL" id="KAB2390025.1"/>
    </source>
</evidence>
<dbReference type="Pfam" id="PF05729">
    <property type="entry name" value="NACHT"/>
    <property type="match status" value="1"/>
</dbReference>
<dbReference type="RefSeq" id="WP_151538052.1">
    <property type="nucleotide sequence ID" value="NZ_WBMR01000002.1"/>
</dbReference>
<keyword evidence="5" id="KW-1185">Reference proteome</keyword>
<feature type="transmembrane region" description="Helical" evidence="2">
    <location>
        <begin position="36"/>
        <end position="56"/>
    </location>
</feature>
<evidence type="ECO:0000313" key="5">
    <source>
        <dbReference type="Proteomes" id="UP000483004"/>
    </source>
</evidence>
<dbReference type="InterPro" id="IPR007111">
    <property type="entry name" value="NACHT_NTPase"/>
</dbReference>
<gene>
    <name evidence="4" type="ORF">F9B16_01920</name>
</gene>
<dbReference type="OrthoDB" id="5150226at2"/>
<reference evidence="4 5" key="1">
    <citation type="submission" date="2019-09" db="EMBL/GenBank/DDBJ databases">
        <title>Actinomadura physcomitrii sp. nov., a novel actinomycete isolated from moss [Physcomitrium sphaericum (Ludw) Fuernr].</title>
        <authorList>
            <person name="Liu C."/>
            <person name="Zhuang X."/>
        </authorList>
    </citation>
    <scope>NUCLEOTIDE SEQUENCE [LARGE SCALE GENOMIC DNA]</scope>
    <source>
        <strain evidence="4 5">CYP1-1B</strain>
    </source>
</reference>
<feature type="region of interest" description="Disordered" evidence="1">
    <location>
        <begin position="568"/>
        <end position="628"/>
    </location>
</feature>
<dbReference type="InterPro" id="IPR027417">
    <property type="entry name" value="P-loop_NTPase"/>
</dbReference>
<feature type="compositionally biased region" description="Basic and acidic residues" evidence="1">
    <location>
        <begin position="598"/>
        <end position="612"/>
    </location>
</feature>
<sequence>MNRSLWLVAVTGGALVVASTAYLLTGGFSLGDADKVSSVVGAVAGVVSLAVTWASLRVSQRRQRDPVEALDMLASVVRDHWRAELARSGRDVWARLAVPLSVRGPHEGTPREGEPAALGDLSDIGAIFQRRVPPRLVITGPAGSGKTTAAVLLLLDLLELRERSGPVPVLVSMAAWDPARRPFEDWLAEQISHTYSLVPETARELVGRRKVIPILDGFDELPAQKAGQALRRMNAGLHGDDPLVVTAREGALERAARSRQGEVLQHATVLRLGPISPGALVRYLERVLPQEDYPGWVQWRERLLGEPGGPLERALSRPGNVDLVRRAYLDARRPLPDLGSLTEPEIIERLLSDWIDRPYPPAGRERAWLGTVAREWRGEFVWWRLYQLVPRWALVVSVGVLHLVFYSASLAACFGSVAATGDLVSGVASAEWLALLVAAGFWDEFADVRGPAPDTTEPVARLRREVVVRGVAAVVIGVAAGLAAGLWGPDAGVRGGVFLGVVTAFFVMLASSVGIYAVAVAILAGGANLPWRPLAVLEEARRLDVMRAAGGAYRFRREQVQDLLAAPEPEQHREAGFEGRPVPDVTQRPPAGPVQETPRVEERPAPRAHETETPPVPQPSPVGDRPVSRRERLDVFAREAVLREVLVLPELLRRVDQRDPVASRAWLRTLAASLLDHDPLAVEAPARDRGQRFDEALEAFEKAAALPFLSRFVTAYVITAGAAGAALVGLFVAQQWWSWAPDATFATSVVLLLSVFLWLSFRRNAAQRRALRSRDPAEWLQLDELPHLRLALDRTYRDWIRAMARDGLLPMLTERLGEEPPAYTTELHGLELEPLSGTDDRDDHFVETDASRRVSLLIEELSSASIGLSGARGAGKSTVLRHLCDPERHPDNDLRLLVHAPTAYDSREFLTHLFIRVCERVVGSQGPRPAPVRRLRMLVMRVLPWVCAGAGLVLIVGTLYRGRIRALADHLPDGARVYVLAGGGLLILSGMAAALLVNRRPQLRRMTQAQVAAHAHLRRLRYLQAVTRTAVGETAIPGGSKIGGQLAVQRTEQAESLPGLVAGFQELLTMVGTERRAGRNKVVIGVDELDKIATAGEAEQFLNDLKVIFGVPGCYFLVTVSEDALAAFGRRSLSVRDTFDSAFDTVVEIPPLRGGEALDLLSRRGVPLPVPYVWLCHVMTAGLARDLVRSVRGLAAVSAEWREEPPPDGRLGGSRQELEHLARHMIAEDVAAVMEAQLRRAAADDDGTTALLEWLAACADVPIAAAGIETGIAAMPAGELSFAARTLAVQTRTYLAITAILVRLFVEHPKETAEWLRDIAERPQDRHPLDRLAEIRGLLANHPQLAWHAVLRLRLEAAWPVPQPPLDLAAAPPPA</sequence>
<dbReference type="SUPFAM" id="SSF52540">
    <property type="entry name" value="P-loop containing nucleoside triphosphate hydrolases"/>
    <property type="match status" value="2"/>
</dbReference>
<protein>
    <submittedName>
        <fullName evidence="4">NACHT domain-containing protein</fullName>
    </submittedName>
</protein>
<feature type="domain" description="NACHT" evidence="3">
    <location>
        <begin position="136"/>
        <end position="289"/>
    </location>
</feature>
<evidence type="ECO:0000259" key="3">
    <source>
        <dbReference type="Pfam" id="PF05729"/>
    </source>
</evidence>
<feature type="transmembrane region" description="Helical" evidence="2">
    <location>
        <begin position="499"/>
        <end position="524"/>
    </location>
</feature>
<feature type="transmembrane region" description="Helical" evidence="2">
    <location>
        <begin position="977"/>
        <end position="997"/>
    </location>
</feature>